<dbReference type="CDD" id="cd05819">
    <property type="entry name" value="NHL"/>
    <property type="match status" value="1"/>
</dbReference>
<dbReference type="InterPro" id="IPR050952">
    <property type="entry name" value="TRIM-NHL_E3_ligases"/>
</dbReference>
<keyword evidence="3" id="KW-0812">Transmembrane</keyword>
<dbReference type="OrthoDB" id="9799230at2"/>
<evidence type="ECO:0000313" key="6">
    <source>
        <dbReference type="Proteomes" id="UP000323257"/>
    </source>
</evidence>
<dbReference type="InterPro" id="IPR001258">
    <property type="entry name" value="NHL_repeat"/>
</dbReference>
<feature type="chain" id="PRO_5039656445" description="NHL repeat-containing protein" evidence="4">
    <location>
        <begin position="21"/>
        <end position="486"/>
    </location>
</feature>
<reference evidence="5 6" key="1">
    <citation type="submission" date="2019-07" db="EMBL/GenBank/DDBJ databases">
        <title>Genomic Encyclopedia of Type Strains, Phase III (KMG-III): the genomes of soil and plant-associated and newly described type strains.</title>
        <authorList>
            <person name="Whitman W."/>
        </authorList>
    </citation>
    <scope>NUCLEOTIDE SEQUENCE [LARGE SCALE GENOMIC DNA]</scope>
    <source>
        <strain evidence="5 6">BL24</strain>
    </source>
</reference>
<dbReference type="Gene3D" id="2.120.10.30">
    <property type="entry name" value="TolB, C-terminal domain"/>
    <property type="match status" value="2"/>
</dbReference>
<dbReference type="InterPro" id="IPR011042">
    <property type="entry name" value="6-blade_b-propeller_TolB-like"/>
</dbReference>
<keyword evidence="3" id="KW-0472">Membrane</keyword>
<dbReference type="PANTHER" id="PTHR24104:SF25">
    <property type="entry name" value="PROTEIN LIN-41"/>
    <property type="match status" value="1"/>
</dbReference>
<name>A0A5S5CBE3_9BACL</name>
<dbReference type="PROSITE" id="PS51125">
    <property type="entry name" value="NHL"/>
    <property type="match status" value="1"/>
</dbReference>
<feature type="transmembrane region" description="Helical" evidence="3">
    <location>
        <begin position="453"/>
        <end position="473"/>
    </location>
</feature>
<evidence type="ECO:0000256" key="3">
    <source>
        <dbReference type="SAM" id="Phobius"/>
    </source>
</evidence>
<dbReference type="Proteomes" id="UP000323257">
    <property type="component" value="Unassembled WGS sequence"/>
</dbReference>
<accession>A0A5S5CBE3</accession>
<keyword evidence="4" id="KW-0732">Signal</keyword>
<evidence type="ECO:0000256" key="1">
    <source>
        <dbReference type="ARBA" id="ARBA00022737"/>
    </source>
</evidence>
<evidence type="ECO:0000313" key="5">
    <source>
        <dbReference type="EMBL" id="TYP76647.1"/>
    </source>
</evidence>
<dbReference type="RefSeq" id="WP_148929041.1">
    <property type="nucleotide sequence ID" value="NZ_VNHS01000003.1"/>
</dbReference>
<dbReference type="PANTHER" id="PTHR24104">
    <property type="entry name" value="E3 UBIQUITIN-PROTEIN LIGASE NHLRC1-RELATED"/>
    <property type="match status" value="1"/>
</dbReference>
<gene>
    <name evidence="5" type="ORF">BCM02_103309</name>
</gene>
<sequence length="486" mass="54587">MRLQKAIVLAAILSMFAALAAPAASAATPYEAYTYNFYEESVPLPAPYVPEQAITGQSLGVGNFNQPNDIFVTEDGFIYILDSGNARIIALDRQWRVLRTIDHFELDGAENKFANPSGIFVSEEKEIYVADTDKGRVVILTNEGELIRVVDNPQSEILPPDFKFVPVKVTADKAGRIFVVARGMYEGIMQFDEAGRFIGYVGTIKVTANPADRLWRALATDAQQAQMQLFIPTEFASVDIDRKGFVYATTIDMNSTETIKRLNPSGQDVLKRFGEFTPRGDIRYRMLGNNSGPSKLVDIKVLGGGMYVALDSLRARLFAYNDEGELLYAFGGRGTQLGVFNTPVAVERVADQLVVLDRGKNNIVVFKPTRFGELVAAATTEHYNGNTDQSVGIWRDVLRLNSNFDIAYRGIGRSLLMQKKNKEAMTYFKLGMDRKYYSTAFKRYRREVMQEQFGNVMTALMVLLFAFIAYRIARKVRVRRSERREA</sequence>
<dbReference type="AlphaFoldDB" id="A0A5S5CBE3"/>
<protein>
    <recommendedName>
        <fullName evidence="7">NHL repeat-containing protein</fullName>
    </recommendedName>
</protein>
<feature type="signal peptide" evidence="4">
    <location>
        <begin position="1"/>
        <end position="20"/>
    </location>
</feature>
<dbReference type="GO" id="GO:0008270">
    <property type="term" value="F:zinc ion binding"/>
    <property type="evidence" value="ECO:0007669"/>
    <property type="project" value="UniProtKB-KW"/>
</dbReference>
<dbReference type="SUPFAM" id="SSF50956">
    <property type="entry name" value="Thermostable phytase (3-phytase)"/>
    <property type="match status" value="1"/>
</dbReference>
<keyword evidence="3" id="KW-1133">Transmembrane helix</keyword>
<keyword evidence="6" id="KW-1185">Reference proteome</keyword>
<dbReference type="InterPro" id="IPR011990">
    <property type="entry name" value="TPR-like_helical_dom_sf"/>
</dbReference>
<organism evidence="5 6">
    <name type="scientific">Paenibacillus methanolicus</name>
    <dbReference type="NCBI Taxonomy" id="582686"/>
    <lineage>
        <taxon>Bacteria</taxon>
        <taxon>Bacillati</taxon>
        <taxon>Bacillota</taxon>
        <taxon>Bacilli</taxon>
        <taxon>Bacillales</taxon>
        <taxon>Paenibacillaceae</taxon>
        <taxon>Paenibacillus</taxon>
    </lineage>
</organism>
<proteinExistence type="predicted"/>
<dbReference type="SUPFAM" id="SSF63829">
    <property type="entry name" value="Calcium-dependent phosphotriesterase"/>
    <property type="match status" value="1"/>
</dbReference>
<dbReference type="EMBL" id="VNHS01000003">
    <property type="protein sequence ID" value="TYP76647.1"/>
    <property type="molecule type" value="Genomic_DNA"/>
</dbReference>
<comment type="caution">
    <text evidence="5">The sequence shown here is derived from an EMBL/GenBank/DDBJ whole genome shotgun (WGS) entry which is preliminary data.</text>
</comment>
<feature type="repeat" description="NHL" evidence="2">
    <location>
        <begin position="108"/>
        <end position="143"/>
    </location>
</feature>
<evidence type="ECO:0008006" key="7">
    <source>
        <dbReference type="Google" id="ProtNLM"/>
    </source>
</evidence>
<evidence type="ECO:0000256" key="2">
    <source>
        <dbReference type="PROSITE-ProRule" id="PRU00504"/>
    </source>
</evidence>
<evidence type="ECO:0000256" key="4">
    <source>
        <dbReference type="SAM" id="SignalP"/>
    </source>
</evidence>
<keyword evidence="1" id="KW-0677">Repeat</keyword>
<dbReference type="SUPFAM" id="SSF48452">
    <property type="entry name" value="TPR-like"/>
    <property type="match status" value="1"/>
</dbReference>